<keyword evidence="8" id="KW-1185">Reference proteome</keyword>
<comment type="function">
    <text evidence="5">Part of the ABC transporter complex HmuTUV involved in hemin import. Responsible for energy coupling to the transport system.</text>
</comment>
<proteinExistence type="predicted"/>
<evidence type="ECO:0000256" key="5">
    <source>
        <dbReference type="ARBA" id="ARBA00037066"/>
    </source>
</evidence>
<dbReference type="SUPFAM" id="SSF52540">
    <property type="entry name" value="P-loop containing nucleoside triphosphate hydrolases"/>
    <property type="match status" value="1"/>
</dbReference>
<protein>
    <submittedName>
        <fullName evidence="7">ABC transporter ATP-binding protein</fullName>
    </submittedName>
</protein>
<evidence type="ECO:0000256" key="2">
    <source>
        <dbReference type="ARBA" id="ARBA00022741"/>
    </source>
</evidence>
<dbReference type="PROSITE" id="PS00211">
    <property type="entry name" value="ABC_TRANSPORTER_1"/>
    <property type="match status" value="1"/>
</dbReference>
<keyword evidence="4" id="KW-1278">Translocase</keyword>
<dbReference type="PANTHER" id="PTHR42794">
    <property type="entry name" value="HEMIN IMPORT ATP-BINDING PROTEIN HMUV"/>
    <property type="match status" value="1"/>
</dbReference>
<dbReference type="EMBL" id="NSKB01000004">
    <property type="protein sequence ID" value="PAU76613.1"/>
    <property type="molecule type" value="Genomic_DNA"/>
</dbReference>
<accession>A0A2A2EWG0</accession>
<keyword evidence="3 7" id="KW-0067">ATP-binding</keyword>
<keyword evidence="1" id="KW-0813">Transport</keyword>
<evidence type="ECO:0000313" key="7">
    <source>
        <dbReference type="EMBL" id="PAU76613.1"/>
    </source>
</evidence>
<dbReference type="GO" id="GO:0005524">
    <property type="term" value="F:ATP binding"/>
    <property type="evidence" value="ECO:0007669"/>
    <property type="project" value="UniProtKB-KW"/>
</dbReference>
<evidence type="ECO:0000256" key="4">
    <source>
        <dbReference type="ARBA" id="ARBA00022967"/>
    </source>
</evidence>
<dbReference type="InterPro" id="IPR027417">
    <property type="entry name" value="P-loop_NTPase"/>
</dbReference>
<dbReference type="Pfam" id="PF00005">
    <property type="entry name" value="ABC_tran"/>
    <property type="match status" value="1"/>
</dbReference>
<dbReference type="PANTHER" id="PTHR42794:SF1">
    <property type="entry name" value="HEMIN IMPORT ATP-BINDING PROTEIN HMUV"/>
    <property type="match status" value="1"/>
</dbReference>
<dbReference type="InterPro" id="IPR017871">
    <property type="entry name" value="ABC_transporter-like_CS"/>
</dbReference>
<dbReference type="GO" id="GO:0016887">
    <property type="term" value="F:ATP hydrolysis activity"/>
    <property type="evidence" value="ECO:0007669"/>
    <property type="project" value="InterPro"/>
</dbReference>
<feature type="domain" description="ABC transporter" evidence="6">
    <location>
        <begin position="2"/>
        <end position="234"/>
    </location>
</feature>
<dbReference type="InterPro" id="IPR003439">
    <property type="entry name" value="ABC_transporter-like_ATP-bd"/>
</dbReference>
<evidence type="ECO:0000313" key="8">
    <source>
        <dbReference type="Proteomes" id="UP000217771"/>
    </source>
</evidence>
<dbReference type="Gene3D" id="3.40.50.300">
    <property type="entry name" value="P-loop containing nucleotide triphosphate hydrolases"/>
    <property type="match status" value="1"/>
</dbReference>
<dbReference type="Proteomes" id="UP000217771">
    <property type="component" value="Unassembled WGS sequence"/>
</dbReference>
<dbReference type="CDD" id="cd03214">
    <property type="entry name" value="ABC_Iron-Siderophores_B12_Hemin"/>
    <property type="match status" value="1"/>
</dbReference>
<keyword evidence="2" id="KW-0547">Nucleotide-binding</keyword>
<sequence length="252" mass="27338">MLELRCAGFTSVPRLTPFSDRLEAGELLAIVGPNGAGKSTLLSLLSGFRRAERGCVRLDGRPLADWSPARLARRRALVAQGISLGFDWPLQDLVALGSDADPGAVQRALAALDLLPLAERGVLSLSGGERQRAMIARALCQLGSLEPTTQDAGVLLLDEPTSALDIGQQQRLMRLLRGLAETRHMAICCVLHDLNLAARFAHRVWLLQHGERIASGTPGEVLRARRLEAIFDAQLDQLHSTHFTTPVLALRL</sequence>
<comment type="caution">
    <text evidence="7">The sequence shown here is derived from an EMBL/GenBank/DDBJ whole genome shotgun (WGS) entry which is preliminary data.</text>
</comment>
<evidence type="ECO:0000256" key="1">
    <source>
        <dbReference type="ARBA" id="ARBA00022448"/>
    </source>
</evidence>
<gene>
    <name evidence="7" type="ORF">CK498_11495</name>
</gene>
<dbReference type="RefSeq" id="WP_095621005.1">
    <property type="nucleotide sequence ID" value="NZ_NSKB01000004.1"/>
</dbReference>
<dbReference type="PROSITE" id="PS50893">
    <property type="entry name" value="ABC_TRANSPORTER_2"/>
    <property type="match status" value="1"/>
</dbReference>
<dbReference type="SMART" id="SM00382">
    <property type="entry name" value="AAA"/>
    <property type="match status" value="1"/>
</dbReference>
<evidence type="ECO:0000259" key="6">
    <source>
        <dbReference type="PROSITE" id="PS50893"/>
    </source>
</evidence>
<dbReference type="InterPro" id="IPR003593">
    <property type="entry name" value="AAA+_ATPase"/>
</dbReference>
<dbReference type="AlphaFoldDB" id="A0A2A2EWG0"/>
<reference evidence="7 8" key="1">
    <citation type="submission" date="2017-08" db="EMBL/GenBank/DDBJ databases">
        <title>Halomonas alkalisoli sp. nov., isolated from saline alkaline soil.</title>
        <authorList>
            <person name="Wang D."/>
            <person name="Zhang G."/>
        </authorList>
    </citation>
    <scope>NUCLEOTIDE SEQUENCE [LARGE SCALE GENOMIC DNA]</scope>
    <source>
        <strain evidence="7 8">WRN001</strain>
    </source>
</reference>
<dbReference type="OrthoDB" id="6461291at2"/>
<name>A0A2A2EWG0_9GAMM</name>
<evidence type="ECO:0000256" key="3">
    <source>
        <dbReference type="ARBA" id="ARBA00022840"/>
    </source>
</evidence>
<organism evidence="7 8">
    <name type="scientific">Halomonas salipaludis</name>
    <dbReference type="NCBI Taxonomy" id="2032625"/>
    <lineage>
        <taxon>Bacteria</taxon>
        <taxon>Pseudomonadati</taxon>
        <taxon>Pseudomonadota</taxon>
        <taxon>Gammaproteobacteria</taxon>
        <taxon>Oceanospirillales</taxon>
        <taxon>Halomonadaceae</taxon>
        <taxon>Halomonas</taxon>
    </lineage>
</organism>